<sequence length="138" mass="16550">MTERSRQQQYKLSISHAQNYVSRKRELALENDRRFILNNQQKQYDPIAEEIARKKWLKCQKEYELAIRQYHSHVCNCCGRIMRISQLKILSKNHLQIDESVLKKVFYINQSESAKFCKTCASYIQKSKIPRMDSTFQK</sequence>
<accession>A0AAE1HNZ5</accession>
<proteinExistence type="predicted"/>
<comment type="caution">
    <text evidence="1">The sequence shown here is derived from an EMBL/GenBank/DDBJ whole genome shotgun (WGS) entry which is preliminary data.</text>
</comment>
<organism evidence="1 2">
    <name type="scientific">Frankliniella fusca</name>
    <dbReference type="NCBI Taxonomy" id="407009"/>
    <lineage>
        <taxon>Eukaryota</taxon>
        <taxon>Metazoa</taxon>
        <taxon>Ecdysozoa</taxon>
        <taxon>Arthropoda</taxon>
        <taxon>Hexapoda</taxon>
        <taxon>Insecta</taxon>
        <taxon>Pterygota</taxon>
        <taxon>Neoptera</taxon>
        <taxon>Paraneoptera</taxon>
        <taxon>Thysanoptera</taxon>
        <taxon>Terebrantia</taxon>
        <taxon>Thripoidea</taxon>
        <taxon>Thripidae</taxon>
        <taxon>Frankliniella</taxon>
    </lineage>
</organism>
<dbReference type="AlphaFoldDB" id="A0AAE1HNZ5"/>
<keyword evidence="2" id="KW-1185">Reference proteome</keyword>
<gene>
    <name evidence="1" type="ORF">KUF71_013122</name>
</gene>
<evidence type="ECO:0000313" key="2">
    <source>
        <dbReference type="Proteomes" id="UP001219518"/>
    </source>
</evidence>
<reference evidence="1" key="1">
    <citation type="submission" date="2021-07" db="EMBL/GenBank/DDBJ databases">
        <authorList>
            <person name="Catto M.A."/>
            <person name="Jacobson A."/>
            <person name="Kennedy G."/>
            <person name="Labadie P."/>
            <person name="Hunt B.G."/>
            <person name="Srinivasan R."/>
        </authorList>
    </citation>
    <scope>NUCLEOTIDE SEQUENCE</scope>
    <source>
        <strain evidence="1">PL_HMW_Pooled</strain>
        <tissue evidence="1">Head</tissue>
    </source>
</reference>
<protein>
    <submittedName>
        <fullName evidence="1">Zinc finger X-linked protein ZXDA</fullName>
    </submittedName>
</protein>
<name>A0AAE1HNZ5_9NEOP</name>
<reference evidence="1" key="2">
    <citation type="journal article" date="2023" name="BMC Genomics">
        <title>Pest status, molecular evolution, and epigenetic factors derived from the genome assembly of Frankliniella fusca, a thysanopteran phytovirus vector.</title>
        <authorList>
            <person name="Catto M.A."/>
            <person name="Labadie P.E."/>
            <person name="Jacobson A.L."/>
            <person name="Kennedy G.G."/>
            <person name="Srinivasan R."/>
            <person name="Hunt B.G."/>
        </authorList>
    </citation>
    <scope>NUCLEOTIDE SEQUENCE</scope>
    <source>
        <strain evidence="1">PL_HMW_Pooled</strain>
    </source>
</reference>
<dbReference type="EMBL" id="JAHWGI010001205">
    <property type="protein sequence ID" value="KAK3924849.1"/>
    <property type="molecule type" value="Genomic_DNA"/>
</dbReference>
<evidence type="ECO:0000313" key="1">
    <source>
        <dbReference type="EMBL" id="KAK3924849.1"/>
    </source>
</evidence>
<dbReference type="Proteomes" id="UP001219518">
    <property type="component" value="Unassembled WGS sequence"/>
</dbReference>